<dbReference type="PROSITE" id="PS51795">
    <property type="entry name" value="ZF_FLZ"/>
    <property type="match status" value="1"/>
</dbReference>
<feature type="region of interest" description="Disordered" evidence="4">
    <location>
        <begin position="104"/>
        <end position="133"/>
    </location>
</feature>
<dbReference type="GO" id="GO:0046872">
    <property type="term" value="F:metal ion binding"/>
    <property type="evidence" value="ECO:0007669"/>
    <property type="project" value="UniProtKB-KW"/>
</dbReference>
<gene>
    <name evidence="6" type="ORF">LUZ63_002696</name>
</gene>
<proteinExistence type="inferred from homology"/>
<dbReference type="Proteomes" id="UP001151287">
    <property type="component" value="Unassembled WGS sequence"/>
</dbReference>
<dbReference type="PANTHER" id="PTHR46057:SF9">
    <property type="entry name" value="FCS-LIKE ZINC FINGER 1"/>
    <property type="match status" value="1"/>
</dbReference>
<comment type="caution">
    <text evidence="6">The sequence shown here is derived from an EMBL/GenBank/DDBJ whole genome shotgun (WGS) entry which is preliminary data.</text>
</comment>
<comment type="similarity">
    <text evidence="1">Belongs to the FLZ family.</text>
</comment>
<dbReference type="AlphaFoldDB" id="A0A9Q0CZ70"/>
<accession>A0A9Q0CZ70</accession>
<keyword evidence="2" id="KW-0479">Metal-binding</keyword>
<feature type="domain" description="FLZ-type" evidence="5">
    <location>
        <begin position="61"/>
        <end position="105"/>
    </location>
</feature>
<evidence type="ECO:0000313" key="6">
    <source>
        <dbReference type="EMBL" id="KAJ1702917.1"/>
    </source>
</evidence>
<feature type="compositionally biased region" description="Basic and acidic residues" evidence="4">
    <location>
        <begin position="104"/>
        <end position="115"/>
    </location>
</feature>
<protein>
    <recommendedName>
        <fullName evidence="5">FLZ-type domain-containing protein</fullName>
    </recommendedName>
</protein>
<dbReference type="EMBL" id="JAMQYH010000001">
    <property type="protein sequence ID" value="KAJ1702917.1"/>
    <property type="molecule type" value="Genomic_DNA"/>
</dbReference>
<dbReference type="InterPro" id="IPR007650">
    <property type="entry name" value="Zf-FLZ_dom"/>
</dbReference>
<dbReference type="Pfam" id="PF04570">
    <property type="entry name" value="zf-FLZ"/>
    <property type="match status" value="1"/>
</dbReference>
<keyword evidence="7" id="KW-1185">Reference proteome</keyword>
<evidence type="ECO:0000256" key="1">
    <source>
        <dbReference type="ARBA" id="ARBA00009374"/>
    </source>
</evidence>
<dbReference type="InterPro" id="IPR044533">
    <property type="entry name" value="FLZ1/2/3"/>
</dbReference>
<evidence type="ECO:0000256" key="2">
    <source>
        <dbReference type="ARBA" id="ARBA00022723"/>
    </source>
</evidence>
<name>A0A9Q0CZ70_9POAL</name>
<reference evidence="6" key="1">
    <citation type="journal article" date="2022" name="Cell">
        <title>Repeat-based holocentromeres influence genome architecture and karyotype evolution.</title>
        <authorList>
            <person name="Hofstatter P.G."/>
            <person name="Thangavel G."/>
            <person name="Lux T."/>
            <person name="Neumann P."/>
            <person name="Vondrak T."/>
            <person name="Novak P."/>
            <person name="Zhang M."/>
            <person name="Costa L."/>
            <person name="Castellani M."/>
            <person name="Scott A."/>
            <person name="Toegelov H."/>
            <person name="Fuchs J."/>
            <person name="Mata-Sucre Y."/>
            <person name="Dias Y."/>
            <person name="Vanzela A.L.L."/>
            <person name="Huettel B."/>
            <person name="Almeida C.C.S."/>
            <person name="Simkova H."/>
            <person name="Souza G."/>
            <person name="Pedrosa-Harand A."/>
            <person name="Macas J."/>
            <person name="Mayer K.F.X."/>
            <person name="Houben A."/>
            <person name="Marques A."/>
        </authorList>
    </citation>
    <scope>NUCLEOTIDE SEQUENCE</scope>
    <source>
        <strain evidence="6">RhyBre1mFocal</strain>
    </source>
</reference>
<organism evidence="6 7">
    <name type="scientific">Rhynchospora breviuscula</name>
    <dbReference type="NCBI Taxonomy" id="2022672"/>
    <lineage>
        <taxon>Eukaryota</taxon>
        <taxon>Viridiplantae</taxon>
        <taxon>Streptophyta</taxon>
        <taxon>Embryophyta</taxon>
        <taxon>Tracheophyta</taxon>
        <taxon>Spermatophyta</taxon>
        <taxon>Magnoliopsida</taxon>
        <taxon>Liliopsida</taxon>
        <taxon>Poales</taxon>
        <taxon>Cyperaceae</taxon>
        <taxon>Cyperoideae</taxon>
        <taxon>Rhynchosporeae</taxon>
        <taxon>Rhynchospora</taxon>
    </lineage>
</organism>
<evidence type="ECO:0000256" key="4">
    <source>
        <dbReference type="SAM" id="MobiDB-lite"/>
    </source>
</evidence>
<sequence>MEYTSSFSSSSSYDLYDVSDLEAGFSYNRAKASHSSKQTPKSRRGSSIFCEPSDVGREQHHFLDTCFLCKKLLSRNRDIFMYRGDTPFCSEECRNEQIVIDEAKEKGWKHSSEKQKQRKQQNQSSQRITVWAW</sequence>
<evidence type="ECO:0000259" key="5">
    <source>
        <dbReference type="PROSITE" id="PS51795"/>
    </source>
</evidence>
<evidence type="ECO:0000313" key="7">
    <source>
        <dbReference type="Proteomes" id="UP001151287"/>
    </source>
</evidence>
<dbReference type="PANTHER" id="PTHR46057">
    <property type="entry name" value="FCS-LIKE ZINC FINGER 1-RELATED"/>
    <property type="match status" value="1"/>
</dbReference>
<evidence type="ECO:0000256" key="3">
    <source>
        <dbReference type="PROSITE-ProRule" id="PRU01131"/>
    </source>
</evidence>
<dbReference type="OrthoDB" id="1916924at2759"/>
<feature type="zinc finger region" description="FLZ-type" evidence="3">
    <location>
        <begin position="61"/>
        <end position="105"/>
    </location>
</feature>